<dbReference type="Proteomes" id="UP000000936">
    <property type="component" value="Chromosome"/>
</dbReference>
<gene>
    <name evidence="2" type="ordered locus">PFREUD_20640</name>
</gene>
<reference evidence="2 3" key="1">
    <citation type="journal article" date="2010" name="PLoS ONE">
        <title>The complete genome of Propionibacterium freudenreichii CIRM-BIA1, a hardy actinobacterium with food and probiotic applications.</title>
        <authorList>
            <person name="Falentin H."/>
            <person name="Deutsch S.M."/>
            <person name="Jan G."/>
            <person name="Loux V."/>
            <person name="Thierry A."/>
            <person name="Parayre S."/>
            <person name="Maillard M.B."/>
            <person name="Dherbecourt J."/>
            <person name="Cousin F.J."/>
            <person name="Jardin J."/>
            <person name="Siguier P."/>
            <person name="Couloux A."/>
            <person name="Barbe V."/>
            <person name="Vacherie B."/>
            <person name="Wincker P."/>
            <person name="Gibrat J.F."/>
            <person name="Gaillardin C."/>
            <person name="Lortal S."/>
        </authorList>
    </citation>
    <scope>NUCLEOTIDE SEQUENCE [LARGE SCALE GENOMIC DNA]</scope>
    <source>
        <strain evidence="3">ATCC 9614 / DSM 4902 / CIP 103027 / NCIMB 8099 / CIRM-BIA1</strain>
    </source>
</reference>
<evidence type="ECO:0000313" key="3">
    <source>
        <dbReference type="Proteomes" id="UP000000936"/>
    </source>
</evidence>
<name>D7GG95_PROFC</name>
<protein>
    <recommendedName>
        <fullName evidence="1">DUF6457 domain-containing protein</fullName>
    </recommendedName>
</protein>
<dbReference type="AlphaFoldDB" id="D7GG95"/>
<dbReference type="STRING" id="754252.PFREUD_20640"/>
<sequence>MAHHKDDPETMARMRTWLAAVAGELGLDDGLPAEAEKPVLDLISQVAHGPSRPGAPLTAFLVGVAVGRGESLEDQTAAISSGPARFPFRT</sequence>
<evidence type="ECO:0000259" key="1">
    <source>
        <dbReference type="Pfam" id="PF20058"/>
    </source>
</evidence>
<dbReference type="Pfam" id="PF20058">
    <property type="entry name" value="DUF6457"/>
    <property type="match status" value="1"/>
</dbReference>
<feature type="domain" description="DUF6457" evidence="1">
    <location>
        <begin position="10"/>
        <end position="76"/>
    </location>
</feature>
<dbReference type="EMBL" id="FN806773">
    <property type="protein sequence ID" value="CBL57556.1"/>
    <property type="molecule type" value="Genomic_DNA"/>
</dbReference>
<dbReference type="eggNOG" id="ENOG50339RQ">
    <property type="taxonomic scope" value="Bacteria"/>
</dbReference>
<proteinExistence type="predicted"/>
<accession>D7GG95</accession>
<evidence type="ECO:0000313" key="2">
    <source>
        <dbReference type="EMBL" id="CBL57556.1"/>
    </source>
</evidence>
<keyword evidence="3" id="KW-1185">Reference proteome</keyword>
<dbReference type="HOGENOM" id="CLU_154370_1_0_11"/>
<dbReference type="KEGG" id="pfr:PFREUD_20640"/>
<dbReference type="RefSeq" id="WP_013161900.1">
    <property type="nucleotide sequence ID" value="NC_014215.1"/>
</dbReference>
<organism evidence="2 3">
    <name type="scientific">Propionibacterium freudenreichii subsp. shermanii (strain ATCC 9614 / DSM 4902 / CIP 103027 / NCIMB 8099 / CIRM-BIA1)</name>
    <dbReference type="NCBI Taxonomy" id="754252"/>
    <lineage>
        <taxon>Bacteria</taxon>
        <taxon>Bacillati</taxon>
        <taxon>Actinomycetota</taxon>
        <taxon>Actinomycetes</taxon>
        <taxon>Propionibacteriales</taxon>
        <taxon>Propionibacteriaceae</taxon>
        <taxon>Propionibacterium</taxon>
    </lineage>
</organism>
<dbReference type="InterPro" id="IPR045598">
    <property type="entry name" value="DUF6457"/>
</dbReference>